<dbReference type="RefSeq" id="WP_114676568.1">
    <property type="nucleotide sequence ID" value="NZ_CP031188.1"/>
</dbReference>
<dbReference type="InterPro" id="IPR001322">
    <property type="entry name" value="Lamin_tail_dom"/>
</dbReference>
<proteinExistence type="predicted"/>
<dbReference type="OrthoDB" id="9805017at2"/>
<dbReference type="Gene3D" id="2.60.40.10">
    <property type="entry name" value="Immunoglobulins"/>
    <property type="match status" value="1"/>
</dbReference>
<keyword evidence="1 2" id="KW-0732">Signal</keyword>
<name>A0A345H895_9FLAO</name>
<accession>A0A345H895</accession>
<evidence type="ECO:0000256" key="2">
    <source>
        <dbReference type="SAM" id="SignalP"/>
    </source>
</evidence>
<reference evidence="4 5" key="1">
    <citation type="submission" date="2018-07" db="EMBL/GenBank/DDBJ databases">
        <title>Complete genome sequence of Flavobacterium arcticum type strain SM1502T.</title>
        <authorList>
            <person name="Li Y."/>
            <person name="Li D.-D."/>
        </authorList>
    </citation>
    <scope>NUCLEOTIDE SEQUENCE [LARGE SCALE GENOMIC DNA]</scope>
    <source>
        <strain evidence="4 5">SM1502</strain>
    </source>
</reference>
<dbReference type="InterPro" id="IPR044023">
    <property type="entry name" value="Ig_7"/>
</dbReference>
<feature type="domain" description="LTD" evidence="3">
    <location>
        <begin position="60"/>
        <end position="236"/>
    </location>
</feature>
<dbReference type="InterPro" id="IPR013783">
    <property type="entry name" value="Ig-like_fold"/>
</dbReference>
<dbReference type="Pfam" id="PF19081">
    <property type="entry name" value="Ig_7"/>
    <property type="match status" value="9"/>
</dbReference>
<gene>
    <name evidence="4" type="ORF">DVK85_00575</name>
</gene>
<dbReference type="NCBIfam" id="TIGR04183">
    <property type="entry name" value="Por_Secre_tail"/>
    <property type="match status" value="1"/>
</dbReference>
<dbReference type="EMBL" id="CP031188">
    <property type="protein sequence ID" value="AXG72805.1"/>
    <property type="molecule type" value="Genomic_DNA"/>
</dbReference>
<evidence type="ECO:0000313" key="5">
    <source>
        <dbReference type="Proteomes" id="UP000253951"/>
    </source>
</evidence>
<dbReference type="InterPro" id="IPR003961">
    <property type="entry name" value="FN3_dom"/>
</dbReference>
<dbReference type="Pfam" id="PF18962">
    <property type="entry name" value="Por_Secre_tail"/>
    <property type="match status" value="1"/>
</dbReference>
<dbReference type="PROSITE" id="PS51841">
    <property type="entry name" value="LTD"/>
    <property type="match status" value="1"/>
</dbReference>
<dbReference type="InterPro" id="IPR026444">
    <property type="entry name" value="Secre_tail"/>
</dbReference>
<protein>
    <submittedName>
        <fullName evidence="4">T9SS C-terminal target domain-containing protein</fullName>
    </submittedName>
</protein>
<dbReference type="SUPFAM" id="SSF49265">
    <property type="entry name" value="Fibronectin type III"/>
    <property type="match status" value="1"/>
</dbReference>
<evidence type="ECO:0000256" key="1">
    <source>
        <dbReference type="ARBA" id="ARBA00022729"/>
    </source>
</evidence>
<feature type="chain" id="PRO_5016897698" evidence="2">
    <location>
        <begin position="27"/>
        <end position="1590"/>
    </location>
</feature>
<dbReference type="InterPro" id="IPR036116">
    <property type="entry name" value="FN3_sf"/>
</dbReference>
<evidence type="ECO:0000313" key="4">
    <source>
        <dbReference type="EMBL" id="AXG72805.1"/>
    </source>
</evidence>
<organism evidence="4 5">
    <name type="scientific">Flavobacterium arcticum</name>
    <dbReference type="NCBI Taxonomy" id="1784713"/>
    <lineage>
        <taxon>Bacteria</taxon>
        <taxon>Pseudomonadati</taxon>
        <taxon>Bacteroidota</taxon>
        <taxon>Flavobacteriia</taxon>
        <taxon>Flavobacteriales</taxon>
        <taxon>Flavobacteriaceae</taxon>
        <taxon>Flavobacterium</taxon>
    </lineage>
</organism>
<dbReference type="KEGG" id="fat:DVK85_00575"/>
<dbReference type="Pfam" id="PF00932">
    <property type="entry name" value="LTD"/>
    <property type="match status" value="1"/>
</dbReference>
<dbReference type="CDD" id="cd00063">
    <property type="entry name" value="FN3"/>
    <property type="match status" value="1"/>
</dbReference>
<dbReference type="Proteomes" id="UP000253951">
    <property type="component" value="Chromosome"/>
</dbReference>
<evidence type="ECO:0000259" key="3">
    <source>
        <dbReference type="PROSITE" id="PS51841"/>
    </source>
</evidence>
<keyword evidence="5" id="KW-1185">Reference proteome</keyword>
<sequence length="1590" mass="165261">MIKKVQRKIKNLLLVAFMLSAAISFGQPIATSATDVTTGEFTATWQSVTGATGYYLDVSESSTFGTNVVASNLIISEYGEGSGGSKKYIEIFNGTGATVDLSNYELWIISNGGSWPESDITLSGTLANDATYVIANNSTDVYNADMYTGSLSHNGDDALGIAWNGGSGTDFNLIDAIGDGIDPGSAWSVAGVSGATKDKILIRKSSVFDPTTDWGTAAGTNATDSEWIVSSFTYNSVTQPLTSLGSHTFDGGYDPSFLTGYDGLDVGNVTSYNVTGLQPNTTYYFRVRSYDGVTVSGNSNVIQVTTTVCGSVALPTAESQSLCSGIATVANLTVTTGEMPKWYEAETGGTALAPEATVTTGTYYVSQTVDGCESARVAVAVSVNTIAEAPEAEAQVLCGAATIADLTSSILVPPAPEQEDFSSLPSGTLSANYDLSLGSWELNSVLATAGQYLVLFNSNPGGAHITSPSFDGLQSITFDAVSLGGVSTISVIKIVGGIESLVTTINPQQGVNVGDEASYNTYTVDINDSSSNIQIKLESSNVTGEASFTEAVQNISFTGYSSNIYNWYDVATGGTPLATDAALVTGTYYVSQIVSGCESVRTAVAVTINEAPAAPTAASTQTFCGAATVADLMAEGISVFETTFEDNFDNLSNWNVISINGDTVWETNTSGNPSNSAAINGYLEDNEDWLVSNPITIPSSVIGATFSFDSAYNYSGPDIEVYYTTNYTGNVTTTSWQLLSPVLSSSGGYSWVNSGDLDVSEAVGSDLVIAFKYTSENGTNTAKSWNVDNVQVITEYENINWYDADDNMLANVDALATATYYVSQTVNGCESTRTEVTVTVNPIPDAPTADAQAFCGSATVANLAVTTGDNPMWYDVETGGTALATDATLATATYYVSQTVNGCESTRTEVTVTVNPIPDAPTADVQAFCGSATVADLAVTTGDNPMWYDVETGGTALATDATLVTATYYVSQTVNGCESTRTAVSVTVNPIPDVPTADAQAFCGSATVADLAVTTGDNPMWYDVETGGTALATDATLATATYYVSQTINGCESTRTAVTVTVNPIPDAPTADAQAFCGSATVANLAVTTGDNPMWYDVETGGTALATDAALATGSYYVSQTVNGCESTRTEVTVTVNPIPSVPTADAQAFCGSATVADLAVTTGDNPMWYDVETGGTALATDATLVTATYYVSQTVNGCESTRTAVSVTVNPIPVAPTADAQVFCGSATPLDLTATTEGAAIWYADATTMTTLPIDTALATGSYYVSQIVNGCESTRTEVSVTVNLIPVAPTADAQAFCGSATVADLAVTTGDNPMWYDVETGGTALAADAALATGSYYVSQTVNGCESTRTEVSVTVNLIPVAPTADAQAFCGSATAAELMVTVEGAAIWYADATTMTTLPIDTALATGSYYVSQIVNGCESARTEVSVTITEVAIPVGEATQEFTTGETIADLDVTGDNIVWYSDAELTTIVDATTVLVNEAIYYAVSVNGDCSSEALAVTVEEVLSTPVLADAKFTHYPNPVNDILNVEFKENITSIIVYNLLGQPVIERNTTSNNVQVNMSALSAGTYIVRATSDNKTTSFKVVKN</sequence>
<dbReference type="SMART" id="SM00060">
    <property type="entry name" value="FN3"/>
    <property type="match status" value="1"/>
</dbReference>
<feature type="signal peptide" evidence="2">
    <location>
        <begin position="1"/>
        <end position="26"/>
    </location>
</feature>